<evidence type="ECO:0000256" key="3">
    <source>
        <dbReference type="ARBA" id="ARBA00022679"/>
    </source>
</evidence>
<evidence type="ECO:0000313" key="6">
    <source>
        <dbReference type="EMBL" id="ACY16032.1"/>
    </source>
</evidence>
<dbReference type="EMBL" id="CP001804">
    <property type="protein sequence ID" value="ACY16032.1"/>
    <property type="molecule type" value="Genomic_DNA"/>
</dbReference>
<dbReference type="RefSeq" id="WP_012828631.1">
    <property type="nucleotide sequence ID" value="NC_013440.1"/>
</dbReference>
<feature type="compositionally biased region" description="Basic and acidic residues" evidence="4">
    <location>
        <begin position="422"/>
        <end position="456"/>
    </location>
</feature>
<dbReference type="HOGENOM" id="CLU_480433_0_0_7"/>
<evidence type="ECO:0000259" key="5">
    <source>
        <dbReference type="Pfam" id="PF06925"/>
    </source>
</evidence>
<dbReference type="Gene3D" id="3.40.50.2000">
    <property type="entry name" value="Glycogen Phosphorylase B"/>
    <property type="match status" value="1"/>
</dbReference>
<gene>
    <name evidence="6" type="ordered locus">Hoch_3530</name>
</gene>
<evidence type="ECO:0000256" key="1">
    <source>
        <dbReference type="ARBA" id="ARBA00006962"/>
    </source>
</evidence>
<feature type="compositionally biased region" description="Gly residues" evidence="4">
    <location>
        <begin position="379"/>
        <end position="389"/>
    </location>
</feature>
<feature type="compositionally biased region" description="Basic and acidic residues" evidence="4">
    <location>
        <begin position="470"/>
        <end position="483"/>
    </location>
</feature>
<keyword evidence="7" id="KW-1185">Reference proteome</keyword>
<dbReference type="STRING" id="502025.Hoch_3530"/>
<dbReference type="InterPro" id="IPR009695">
    <property type="entry name" value="Diacylglyc_glucosyltr_N"/>
</dbReference>
<proteinExistence type="inferred from homology"/>
<dbReference type="SUPFAM" id="SSF53756">
    <property type="entry name" value="UDP-Glycosyltransferase/glycogen phosphorylase"/>
    <property type="match status" value="1"/>
</dbReference>
<dbReference type="GO" id="GO:0016758">
    <property type="term" value="F:hexosyltransferase activity"/>
    <property type="evidence" value="ECO:0007669"/>
    <property type="project" value="InterPro"/>
</dbReference>
<evidence type="ECO:0000313" key="7">
    <source>
        <dbReference type="Proteomes" id="UP000001880"/>
    </source>
</evidence>
<feature type="region of interest" description="Disordered" evidence="4">
    <location>
        <begin position="410"/>
        <end position="567"/>
    </location>
</feature>
<reference evidence="6 7" key="1">
    <citation type="journal article" date="2010" name="Stand. Genomic Sci.">
        <title>Complete genome sequence of Haliangium ochraceum type strain (SMP-2).</title>
        <authorList>
            <consortium name="US DOE Joint Genome Institute (JGI-PGF)"/>
            <person name="Ivanova N."/>
            <person name="Daum C."/>
            <person name="Lang E."/>
            <person name="Abt B."/>
            <person name="Kopitz M."/>
            <person name="Saunders E."/>
            <person name="Lapidus A."/>
            <person name="Lucas S."/>
            <person name="Glavina Del Rio T."/>
            <person name="Nolan M."/>
            <person name="Tice H."/>
            <person name="Copeland A."/>
            <person name="Cheng J.F."/>
            <person name="Chen F."/>
            <person name="Bruce D."/>
            <person name="Goodwin L."/>
            <person name="Pitluck S."/>
            <person name="Mavromatis K."/>
            <person name="Pati A."/>
            <person name="Mikhailova N."/>
            <person name="Chen A."/>
            <person name="Palaniappan K."/>
            <person name="Land M."/>
            <person name="Hauser L."/>
            <person name="Chang Y.J."/>
            <person name="Jeffries C.D."/>
            <person name="Detter J.C."/>
            <person name="Brettin T."/>
            <person name="Rohde M."/>
            <person name="Goker M."/>
            <person name="Bristow J."/>
            <person name="Markowitz V."/>
            <person name="Eisen J.A."/>
            <person name="Hugenholtz P."/>
            <person name="Kyrpides N.C."/>
            <person name="Klenk H.P."/>
        </authorList>
    </citation>
    <scope>NUCLEOTIDE SEQUENCE [LARGE SCALE GENOMIC DNA]</scope>
    <source>
        <strain evidence="7">DSM 14365 / CIP 107738 / JCM 11303 / AJ 13395 / SMP-2</strain>
    </source>
</reference>
<dbReference type="eggNOG" id="COG0707">
    <property type="taxonomic scope" value="Bacteria"/>
</dbReference>
<comment type="similarity">
    <text evidence="1">Belongs to the glycosyltransferase 28 family.</text>
</comment>
<protein>
    <recommendedName>
        <fullName evidence="5">Diacylglycerol glucosyltransferase N-terminal domain-containing protein</fullName>
    </recommendedName>
</protein>
<evidence type="ECO:0000256" key="4">
    <source>
        <dbReference type="SAM" id="MobiDB-lite"/>
    </source>
</evidence>
<organism evidence="6 7">
    <name type="scientific">Haliangium ochraceum (strain DSM 14365 / JCM 11303 / SMP-2)</name>
    <dbReference type="NCBI Taxonomy" id="502025"/>
    <lineage>
        <taxon>Bacteria</taxon>
        <taxon>Pseudomonadati</taxon>
        <taxon>Myxococcota</taxon>
        <taxon>Polyangia</taxon>
        <taxon>Haliangiales</taxon>
        <taxon>Kofleriaceae</taxon>
        <taxon>Haliangium</taxon>
    </lineage>
</organism>
<keyword evidence="2" id="KW-0328">Glycosyltransferase</keyword>
<dbReference type="PANTHER" id="PTHR43025:SF3">
    <property type="entry name" value="MONOGALACTOSYLDIACYLGLYCEROL SYNTHASE 1, CHLOROPLASTIC"/>
    <property type="match status" value="1"/>
</dbReference>
<keyword evidence="3" id="KW-0808">Transferase</keyword>
<name>D0LWA0_HALO1</name>
<feature type="domain" description="Diacylglycerol glucosyltransferase N-terminal" evidence="5">
    <location>
        <begin position="54"/>
        <end position="148"/>
    </location>
</feature>
<dbReference type="InterPro" id="IPR050519">
    <property type="entry name" value="Glycosyltransf_28_UgtP"/>
</dbReference>
<dbReference type="GO" id="GO:0009247">
    <property type="term" value="P:glycolipid biosynthetic process"/>
    <property type="evidence" value="ECO:0007669"/>
    <property type="project" value="InterPro"/>
</dbReference>
<evidence type="ECO:0000256" key="2">
    <source>
        <dbReference type="ARBA" id="ARBA00022676"/>
    </source>
</evidence>
<dbReference type="PANTHER" id="PTHR43025">
    <property type="entry name" value="MONOGALACTOSYLDIACYLGLYCEROL SYNTHASE"/>
    <property type="match status" value="1"/>
</dbReference>
<feature type="compositionally biased region" description="Low complexity" evidence="4">
    <location>
        <begin position="486"/>
        <end position="513"/>
    </location>
</feature>
<dbReference type="Pfam" id="PF06925">
    <property type="entry name" value="MGDG_synth"/>
    <property type="match status" value="1"/>
</dbReference>
<feature type="region of interest" description="Disordered" evidence="4">
    <location>
        <begin position="376"/>
        <end position="396"/>
    </location>
</feature>
<sequence>MSSKPAVLLVTSTGAPEGGVTPVLAALEAADLSVRAIDVGRAGSRSDGAIDKVLQALAGEVAERRLLRELSSNPPDVSIAFDPATAAALSAVRDQGHHPAPVVAIVAEMQPDSAWSATDADRYLTVDEDAAAELAELGVDGSRIIPIGALCPWRFLEAAGESKDSLRERFKITAGDRVVVVDVAGFGYEQTSQIALQLSLVASKVTYLFDAGGDAEAATALRRQVPTLDMRAKLFGKTADAARYWRCADVVITRPSAASVARGLALGARMVAFMPEGSEGTHNAKGLEARGLGTTATTTLLLSSALEPLLAQAPRSDSRVGMDGAGNVADIAWVVGSERREILSERQAEATSATRERVRAAAGAAEAASRASAAAGGLEDLGGGGGGGDAPDPPRERDVAALRAEVRMRQAQVGKTVGEARTAADRWRERADNARRHGDENAAREAERQADAERARMHAALAEMSQLQGELERLESTAAEARRSAPRSSGSGSSGGSRASTGSASSAGAARSRSNVDDLLDQMKRQQSARPEANKARSAPRTPVAEERTIDDELDALKRKMQRKKKR</sequence>
<dbReference type="KEGG" id="hoh:Hoch_3530"/>
<dbReference type="GO" id="GO:0016020">
    <property type="term" value="C:membrane"/>
    <property type="evidence" value="ECO:0007669"/>
    <property type="project" value="GOC"/>
</dbReference>
<accession>D0LWA0</accession>
<dbReference type="Proteomes" id="UP000001880">
    <property type="component" value="Chromosome"/>
</dbReference>
<dbReference type="AlphaFoldDB" id="D0LWA0"/>